<proteinExistence type="predicted"/>
<dbReference type="EMBL" id="JAGSOH010000020">
    <property type="protein sequence ID" value="MBR7826624.1"/>
    <property type="molecule type" value="Genomic_DNA"/>
</dbReference>
<feature type="compositionally biased region" description="Polar residues" evidence="1">
    <location>
        <begin position="479"/>
        <end position="493"/>
    </location>
</feature>
<dbReference type="SUPFAM" id="SSF53335">
    <property type="entry name" value="S-adenosyl-L-methionine-dependent methyltransferases"/>
    <property type="match status" value="1"/>
</dbReference>
<dbReference type="InterPro" id="IPR036388">
    <property type="entry name" value="WH-like_DNA-bd_sf"/>
</dbReference>
<sequence length="556" mass="59793">MTRDARSMAEPLLTSAEVARLAGVTRAAVSNWRRRHSDFPQPVRSGSNGPLFPLSEVRAWLKRQNKGNEVTGEVRLWQALRAEFGDDMTAAVTAVARYLSENDEAGIGTQIQTMVDELADESGAAGVVAGLADRLLDAECRAGSGRVTPPPLIKALTHLAASSTPPSVILDPACGTGTLLLSAAALAAPNRPVVLRGQDKEPGLAALTRARALAAGRTDVEVEVGDSLRDDRWPSLRADLVVCDPPTAAPDWGREQLLLDPRWELGTPSRAENELAWLQHCYAHTAPGGRALIVMPTSVAYRKAGRRIRAELVRRGALTQVTALPPGMSAVHAQPIHIWHLQRPTAPADTAGHVRMVDLTTNAADGPWDPDPAQVAEVPLIELLDETVDLSPGGYVGTLHRDYPVEYAELRHELTALARELLQSLPEFDPGDGTGTVEGPAVSLAELARAGLVDLEADDPTSTSEQLDTDFLRGFLHSPGNTRRSTSASGTYRTDTRAARIPQMPVEQQRRYGSAFRALNEFEQRARRLAELSTQALNLAREGLGNGALEPPASED</sequence>
<dbReference type="GO" id="GO:0008170">
    <property type="term" value="F:N-methyltransferase activity"/>
    <property type="evidence" value="ECO:0007669"/>
    <property type="project" value="InterPro"/>
</dbReference>
<dbReference type="InterPro" id="IPR009061">
    <property type="entry name" value="DNA-bd_dom_put_sf"/>
</dbReference>
<dbReference type="InterPro" id="IPR003356">
    <property type="entry name" value="DNA_methylase_A-5"/>
</dbReference>
<gene>
    <name evidence="3" type="ORF">KDK95_09935</name>
</gene>
<dbReference type="PRINTS" id="PR00507">
    <property type="entry name" value="N12N6MTFRASE"/>
</dbReference>
<dbReference type="GO" id="GO:0032259">
    <property type="term" value="P:methylation"/>
    <property type="evidence" value="ECO:0007669"/>
    <property type="project" value="UniProtKB-KW"/>
</dbReference>
<dbReference type="GO" id="GO:0003677">
    <property type="term" value="F:DNA binding"/>
    <property type="evidence" value="ECO:0007669"/>
    <property type="project" value="InterPro"/>
</dbReference>
<comment type="caution">
    <text evidence="3">The sequence shown here is derived from an EMBL/GenBank/DDBJ whole genome shotgun (WGS) entry which is preliminary data.</text>
</comment>
<dbReference type="Gene3D" id="3.40.50.150">
    <property type="entry name" value="Vaccinia Virus protein VP39"/>
    <property type="match status" value="1"/>
</dbReference>
<dbReference type="PANTHER" id="PTHR42998:SF1">
    <property type="entry name" value="TYPE I RESTRICTION ENZYME HINDI METHYLASE SUBUNIT"/>
    <property type="match status" value="1"/>
</dbReference>
<dbReference type="PANTHER" id="PTHR42998">
    <property type="entry name" value="TYPE I RESTRICTION ENZYME HINDVIIP M PROTEIN-RELATED"/>
    <property type="match status" value="1"/>
</dbReference>
<feature type="region of interest" description="Disordered" evidence="1">
    <location>
        <begin position="473"/>
        <end position="494"/>
    </location>
</feature>
<dbReference type="RefSeq" id="WP_212517773.1">
    <property type="nucleotide sequence ID" value="NZ_JAGSOH010000020.1"/>
</dbReference>
<keyword evidence="3" id="KW-0489">Methyltransferase</keyword>
<evidence type="ECO:0000313" key="3">
    <source>
        <dbReference type="EMBL" id="MBR7826624.1"/>
    </source>
</evidence>
<feature type="domain" description="DNA methylase adenine-specific" evidence="2">
    <location>
        <begin position="148"/>
        <end position="362"/>
    </location>
</feature>
<dbReference type="Gene3D" id="1.10.10.10">
    <property type="entry name" value="Winged helix-like DNA-binding domain superfamily/Winged helix DNA-binding domain"/>
    <property type="match status" value="1"/>
</dbReference>
<evidence type="ECO:0000256" key="1">
    <source>
        <dbReference type="SAM" id="MobiDB-lite"/>
    </source>
</evidence>
<name>A0A941EF80_9ACTN</name>
<keyword evidence="3" id="KW-0808">Transferase</keyword>
<protein>
    <submittedName>
        <fullName evidence="3">N-6 DNA methylase</fullName>
    </submittedName>
</protein>
<evidence type="ECO:0000313" key="4">
    <source>
        <dbReference type="Proteomes" id="UP000676325"/>
    </source>
</evidence>
<dbReference type="Pfam" id="PF02384">
    <property type="entry name" value="N6_Mtase"/>
    <property type="match status" value="1"/>
</dbReference>
<evidence type="ECO:0000259" key="2">
    <source>
        <dbReference type="Pfam" id="PF02384"/>
    </source>
</evidence>
<dbReference type="Proteomes" id="UP000676325">
    <property type="component" value="Unassembled WGS sequence"/>
</dbReference>
<dbReference type="SUPFAM" id="SSF46955">
    <property type="entry name" value="Putative DNA-binding domain"/>
    <property type="match status" value="1"/>
</dbReference>
<dbReference type="InterPro" id="IPR029063">
    <property type="entry name" value="SAM-dependent_MTases_sf"/>
</dbReference>
<dbReference type="InterPro" id="IPR052916">
    <property type="entry name" value="Type-I_RE_MTase_Subunit"/>
</dbReference>
<dbReference type="AlphaFoldDB" id="A0A941EF80"/>
<keyword evidence="4" id="KW-1185">Reference proteome</keyword>
<accession>A0A941EF80</accession>
<reference evidence="3" key="1">
    <citation type="submission" date="2021-04" db="EMBL/GenBank/DDBJ databases">
        <title>Genome based classification of Actinospica acidithermotolerans sp. nov., an actinobacterium isolated from an Indonesian hot spring.</title>
        <authorList>
            <person name="Kusuma A.B."/>
            <person name="Putra K.E."/>
            <person name="Nafisah S."/>
            <person name="Loh J."/>
            <person name="Nouioui I."/>
            <person name="Goodfellow M."/>
        </authorList>
    </citation>
    <scope>NUCLEOTIDE SEQUENCE</scope>
    <source>
        <strain evidence="3">MGRD01-02</strain>
    </source>
</reference>
<organism evidence="3 4">
    <name type="scientific">Actinospica acidithermotolerans</name>
    <dbReference type="NCBI Taxonomy" id="2828514"/>
    <lineage>
        <taxon>Bacteria</taxon>
        <taxon>Bacillati</taxon>
        <taxon>Actinomycetota</taxon>
        <taxon>Actinomycetes</taxon>
        <taxon>Catenulisporales</taxon>
        <taxon>Actinospicaceae</taxon>
        <taxon>Actinospica</taxon>
    </lineage>
</organism>